<feature type="transmembrane region" description="Helical" evidence="12">
    <location>
        <begin position="325"/>
        <end position="347"/>
    </location>
</feature>
<feature type="domain" description="EGF-like" evidence="14">
    <location>
        <begin position="135"/>
        <end position="176"/>
    </location>
</feature>
<dbReference type="GO" id="GO:0005886">
    <property type="term" value="C:plasma membrane"/>
    <property type="evidence" value="ECO:0007669"/>
    <property type="project" value="TreeGrafter"/>
</dbReference>
<evidence type="ECO:0000256" key="8">
    <source>
        <dbReference type="ARBA" id="ARBA00023157"/>
    </source>
</evidence>
<keyword evidence="15" id="KW-1185">Reference proteome</keyword>
<dbReference type="GO" id="GO:0045197">
    <property type="term" value="P:establishment or maintenance of epithelial cell apical/basal polarity"/>
    <property type="evidence" value="ECO:0007669"/>
    <property type="project" value="TreeGrafter"/>
</dbReference>
<evidence type="ECO:0000256" key="10">
    <source>
        <dbReference type="PROSITE-ProRule" id="PRU00076"/>
    </source>
</evidence>
<dbReference type="PANTHER" id="PTHR24049:SF38">
    <property type="entry name" value="DELTA-LIKE PROTEIN"/>
    <property type="match status" value="1"/>
</dbReference>
<dbReference type="InterPro" id="IPR000152">
    <property type="entry name" value="EGF-type_Asp/Asn_hydroxyl_site"/>
</dbReference>
<feature type="disulfide bond" evidence="10">
    <location>
        <begin position="123"/>
        <end position="132"/>
    </location>
</feature>
<dbReference type="CDD" id="cd00054">
    <property type="entry name" value="EGF_CA"/>
    <property type="match status" value="3"/>
</dbReference>
<dbReference type="OrthoDB" id="430340at2759"/>
<keyword evidence="4 13" id="KW-0732">Signal</keyword>
<keyword evidence="9" id="KW-0325">Glycoprotein</keyword>
<organism evidence="15 16">
    <name type="scientific">Clupea harengus</name>
    <name type="common">Atlantic herring</name>
    <dbReference type="NCBI Taxonomy" id="7950"/>
    <lineage>
        <taxon>Eukaryota</taxon>
        <taxon>Metazoa</taxon>
        <taxon>Chordata</taxon>
        <taxon>Craniata</taxon>
        <taxon>Vertebrata</taxon>
        <taxon>Euteleostomi</taxon>
        <taxon>Actinopterygii</taxon>
        <taxon>Neopterygii</taxon>
        <taxon>Teleostei</taxon>
        <taxon>Clupei</taxon>
        <taxon>Clupeiformes</taxon>
        <taxon>Clupeoidei</taxon>
        <taxon>Clupeidae</taxon>
        <taxon>Clupea</taxon>
    </lineage>
</organism>
<dbReference type="GO" id="GO:0005509">
    <property type="term" value="F:calcium ion binding"/>
    <property type="evidence" value="ECO:0007669"/>
    <property type="project" value="InterPro"/>
</dbReference>
<dbReference type="SMART" id="SM00181">
    <property type="entry name" value="EGF"/>
    <property type="match status" value="6"/>
</dbReference>
<evidence type="ECO:0000313" key="16">
    <source>
        <dbReference type="RefSeq" id="XP_031434420.1"/>
    </source>
</evidence>
<dbReference type="RefSeq" id="XP_031434420.1">
    <property type="nucleotide sequence ID" value="XM_031578560.2"/>
</dbReference>
<keyword evidence="7 12" id="KW-0472">Membrane</keyword>
<dbReference type="GO" id="GO:0007157">
    <property type="term" value="P:heterophilic cell-cell adhesion via plasma membrane cell adhesion molecules"/>
    <property type="evidence" value="ECO:0007669"/>
    <property type="project" value="TreeGrafter"/>
</dbReference>
<dbReference type="SUPFAM" id="SSF57196">
    <property type="entry name" value="EGF/Laminin"/>
    <property type="match status" value="4"/>
</dbReference>
<feature type="disulfide bond" evidence="10">
    <location>
        <begin position="204"/>
        <end position="213"/>
    </location>
</feature>
<proteinExistence type="predicted"/>
<feature type="chain" id="PRO_5028309720" evidence="13">
    <location>
        <begin position="30"/>
        <end position="432"/>
    </location>
</feature>
<dbReference type="PROSITE" id="PS01187">
    <property type="entry name" value="EGF_CA"/>
    <property type="match status" value="2"/>
</dbReference>
<dbReference type="FunFam" id="2.10.25.10:FF:000018">
    <property type="entry name" value="Delta-like 1"/>
    <property type="match status" value="1"/>
</dbReference>
<dbReference type="GeneID" id="105897393"/>
<dbReference type="GO" id="GO:0032991">
    <property type="term" value="C:protein-containing complex"/>
    <property type="evidence" value="ECO:0007669"/>
    <property type="project" value="TreeGrafter"/>
</dbReference>
<dbReference type="InterPro" id="IPR051022">
    <property type="entry name" value="Notch_Cell-Fate_Det"/>
</dbReference>
<evidence type="ECO:0000256" key="3">
    <source>
        <dbReference type="ARBA" id="ARBA00022692"/>
    </source>
</evidence>
<feature type="compositionally biased region" description="Basic and acidic residues" evidence="11">
    <location>
        <begin position="421"/>
        <end position="432"/>
    </location>
</feature>
<name>A0A6P8GHP4_CLUHA</name>
<dbReference type="InterPro" id="IPR001881">
    <property type="entry name" value="EGF-like_Ca-bd_dom"/>
</dbReference>
<keyword evidence="5" id="KW-0677">Repeat</keyword>
<dbReference type="InterPro" id="IPR002049">
    <property type="entry name" value="LE_dom"/>
</dbReference>
<feature type="disulfide bond" evidence="10">
    <location>
        <begin position="242"/>
        <end position="251"/>
    </location>
</feature>
<evidence type="ECO:0000256" key="1">
    <source>
        <dbReference type="ARBA" id="ARBA00004479"/>
    </source>
</evidence>
<comment type="subcellular location">
    <subcellularLocation>
        <location evidence="1">Membrane</location>
        <topology evidence="1">Single-pass type I membrane protein</topology>
    </subcellularLocation>
</comment>
<evidence type="ECO:0000256" key="5">
    <source>
        <dbReference type="ARBA" id="ARBA00022737"/>
    </source>
</evidence>
<dbReference type="PANTHER" id="PTHR24049">
    <property type="entry name" value="CRUMBS FAMILY MEMBER"/>
    <property type="match status" value="1"/>
</dbReference>
<dbReference type="KEGG" id="char:105897393"/>
<keyword evidence="8 10" id="KW-1015">Disulfide bond</keyword>
<dbReference type="FunFam" id="2.10.25.10:FF:000122">
    <property type="entry name" value="Protein crumbs homolog 2"/>
    <property type="match status" value="1"/>
</dbReference>
<dbReference type="PROSITE" id="PS00022">
    <property type="entry name" value="EGF_1"/>
    <property type="match status" value="6"/>
</dbReference>
<evidence type="ECO:0000256" key="7">
    <source>
        <dbReference type="ARBA" id="ARBA00023136"/>
    </source>
</evidence>
<evidence type="ECO:0000256" key="4">
    <source>
        <dbReference type="ARBA" id="ARBA00022729"/>
    </source>
</evidence>
<dbReference type="PROSITE" id="PS00010">
    <property type="entry name" value="ASX_HYDROXYL"/>
    <property type="match status" value="2"/>
</dbReference>
<gene>
    <name evidence="16" type="primary">dlk2</name>
</gene>
<keyword evidence="6 12" id="KW-1133">Transmembrane helix</keyword>
<feature type="signal peptide" evidence="13">
    <location>
        <begin position="1"/>
        <end position="29"/>
    </location>
</feature>
<evidence type="ECO:0000259" key="14">
    <source>
        <dbReference type="PROSITE" id="PS50026"/>
    </source>
</evidence>
<evidence type="ECO:0000256" key="2">
    <source>
        <dbReference type="ARBA" id="ARBA00022536"/>
    </source>
</evidence>
<feature type="compositionally biased region" description="Gly residues" evidence="11">
    <location>
        <begin position="273"/>
        <end position="284"/>
    </location>
</feature>
<feature type="domain" description="EGF-like" evidence="14">
    <location>
        <begin position="216"/>
        <end position="252"/>
    </location>
</feature>
<dbReference type="Pfam" id="PF21700">
    <property type="entry name" value="EGF_DL_JAG"/>
    <property type="match status" value="1"/>
</dbReference>
<evidence type="ECO:0000313" key="15">
    <source>
        <dbReference type="Proteomes" id="UP000515152"/>
    </source>
</evidence>
<dbReference type="PRINTS" id="PR00010">
    <property type="entry name" value="EGFBLOOD"/>
</dbReference>
<protein>
    <submittedName>
        <fullName evidence="16">Protein delta homolog 2</fullName>
    </submittedName>
</protein>
<dbReference type="AlphaFoldDB" id="A0A6P8GHP4"/>
<dbReference type="Gene3D" id="2.10.25.10">
    <property type="entry name" value="Laminin"/>
    <property type="match status" value="5"/>
</dbReference>
<reference evidence="16" key="1">
    <citation type="submission" date="2025-08" db="UniProtKB">
        <authorList>
            <consortium name="RefSeq"/>
        </authorList>
    </citation>
    <scope>IDENTIFICATION</scope>
</reference>
<evidence type="ECO:0000256" key="11">
    <source>
        <dbReference type="SAM" id="MobiDB-lite"/>
    </source>
</evidence>
<evidence type="ECO:0000256" key="13">
    <source>
        <dbReference type="SAM" id="SignalP"/>
    </source>
</evidence>
<dbReference type="Pfam" id="PF00008">
    <property type="entry name" value="EGF"/>
    <property type="match status" value="3"/>
</dbReference>
<dbReference type="PROSITE" id="PS50026">
    <property type="entry name" value="EGF_3"/>
    <property type="match status" value="4"/>
</dbReference>
<feature type="domain" description="EGF-like" evidence="14">
    <location>
        <begin position="95"/>
        <end position="133"/>
    </location>
</feature>
<dbReference type="InterPro" id="IPR000742">
    <property type="entry name" value="EGF"/>
</dbReference>
<dbReference type="PROSITE" id="PS01186">
    <property type="entry name" value="EGF_2"/>
    <property type="match status" value="5"/>
</dbReference>
<dbReference type="SMART" id="SM00179">
    <property type="entry name" value="EGF_CA"/>
    <property type="match status" value="4"/>
</dbReference>
<feature type="disulfide bond" evidence="10">
    <location>
        <begin position="166"/>
        <end position="175"/>
    </location>
</feature>
<dbReference type="PRINTS" id="PR00011">
    <property type="entry name" value="EGFLAMININ"/>
</dbReference>
<dbReference type="Proteomes" id="UP000515152">
    <property type="component" value="Chromosome 13"/>
</dbReference>
<dbReference type="FunFam" id="2.10.25.10:FF:000123">
    <property type="entry name" value="Crumbs homolog 1 (Drosophila)"/>
    <property type="match status" value="1"/>
</dbReference>
<dbReference type="FunFam" id="2.10.25.10:FF:000118">
    <property type="entry name" value="protein delta homolog 2"/>
    <property type="match status" value="2"/>
</dbReference>
<dbReference type="InterPro" id="IPR018097">
    <property type="entry name" value="EGF_Ca-bd_CS"/>
</dbReference>
<feature type="region of interest" description="Disordered" evidence="11">
    <location>
        <begin position="257"/>
        <end position="296"/>
    </location>
</feature>
<keyword evidence="2 10" id="KW-0245">EGF-like domain</keyword>
<evidence type="ECO:0000256" key="9">
    <source>
        <dbReference type="ARBA" id="ARBA00023180"/>
    </source>
</evidence>
<evidence type="ECO:0000256" key="12">
    <source>
        <dbReference type="SAM" id="Phobius"/>
    </source>
</evidence>
<keyword evidence="3 12" id="KW-0812">Transmembrane</keyword>
<dbReference type="CTD" id="65989"/>
<comment type="caution">
    <text evidence="10">Lacks conserved residue(s) required for the propagation of feature annotation.</text>
</comment>
<sequence>MCLSEQFSLAFLLLYGGCCLLINPLGSKAQDLNCTCQLENGRCDEDTGECQCDPGWGGPQCGDCMRKPGCVHGSCHQPWQCTCEPGWTGRFCDKDIHVCSKERPCQNGASCLTDEWGDYACLCPEGFHGRNCEFRMGPCYNTKSPCKNGGLCEDLGGFSPVLTCRCLVGFTGPRCETDVDDCQLQPCANGATCVDAVNRFSCLCPPGFTGRFCSANLDDCASRPCLNGGRCLDRTNAFLCLCAHGYSGTTCQVPPRTLQGAPEGSAPGQNSWAGGGGGGGGRRGAGNHTQDGVGGAEGDERLLKISVKEVLAQRGVAGGLSQGQLVTLLVLGVVTLAVVALTGALVLRGHWQEHCAHRCPCRPPPSSSSSSSSSSSPPSPLQLFRGCRATRERAQEVRPSSPPPEQECKISFLEPPPAPPEPEKKKLNCEVI</sequence>
<accession>A0A6P8GHP4</accession>
<feature type="domain" description="EGF-like" evidence="14">
    <location>
        <begin position="178"/>
        <end position="214"/>
    </location>
</feature>
<evidence type="ECO:0000256" key="6">
    <source>
        <dbReference type="ARBA" id="ARBA00022989"/>
    </source>
</evidence>
<feature type="region of interest" description="Disordered" evidence="11">
    <location>
        <begin position="359"/>
        <end position="432"/>
    </location>
</feature>
<feature type="compositionally biased region" description="Low complexity" evidence="11">
    <location>
        <begin position="367"/>
        <end position="376"/>
    </location>
</feature>
<dbReference type="Pfam" id="PF00053">
    <property type="entry name" value="EGF_laminin"/>
    <property type="match status" value="1"/>
</dbReference>